<proteinExistence type="predicted"/>
<evidence type="ECO:0000313" key="4">
    <source>
        <dbReference type="Proteomes" id="UP001595713"/>
    </source>
</evidence>
<feature type="transmembrane region" description="Helical" evidence="2">
    <location>
        <begin position="44"/>
        <end position="66"/>
    </location>
</feature>
<keyword evidence="2" id="KW-0812">Transmembrane</keyword>
<comment type="caution">
    <text evidence="3">The sequence shown here is derived from an EMBL/GenBank/DDBJ whole genome shotgun (WGS) entry which is preliminary data.</text>
</comment>
<dbReference type="EMBL" id="JBHRXP010000007">
    <property type="protein sequence ID" value="MFC3581489.1"/>
    <property type="molecule type" value="Genomic_DNA"/>
</dbReference>
<gene>
    <name evidence="3" type="ORF">ACFONA_15055</name>
</gene>
<dbReference type="Pfam" id="PF12244">
    <property type="entry name" value="DUF3606"/>
    <property type="match status" value="1"/>
</dbReference>
<evidence type="ECO:0000256" key="1">
    <source>
        <dbReference type="SAM" id="MobiDB-lite"/>
    </source>
</evidence>
<accession>A0ABV7SWX3</accession>
<feature type="region of interest" description="Disordered" evidence="1">
    <location>
        <begin position="1"/>
        <end position="36"/>
    </location>
</feature>
<keyword evidence="4" id="KW-1185">Reference proteome</keyword>
<dbReference type="Proteomes" id="UP001595713">
    <property type="component" value="Unassembled WGS sequence"/>
</dbReference>
<evidence type="ECO:0000313" key="3">
    <source>
        <dbReference type="EMBL" id="MFC3581489.1"/>
    </source>
</evidence>
<feature type="compositionally biased region" description="Low complexity" evidence="1">
    <location>
        <begin position="82"/>
        <end position="104"/>
    </location>
</feature>
<name>A0ABV7SWX3_9SPHN</name>
<reference evidence="4" key="1">
    <citation type="journal article" date="2019" name="Int. J. Syst. Evol. Microbiol.">
        <title>The Global Catalogue of Microorganisms (GCM) 10K type strain sequencing project: providing services to taxonomists for standard genome sequencing and annotation.</title>
        <authorList>
            <consortium name="The Broad Institute Genomics Platform"/>
            <consortium name="The Broad Institute Genome Sequencing Center for Infectious Disease"/>
            <person name="Wu L."/>
            <person name="Ma J."/>
        </authorList>
    </citation>
    <scope>NUCLEOTIDE SEQUENCE [LARGE SCALE GENOMIC DNA]</scope>
    <source>
        <strain evidence="4">KCTC 42739</strain>
    </source>
</reference>
<feature type="region of interest" description="Disordered" evidence="1">
    <location>
        <begin position="70"/>
        <end position="113"/>
    </location>
</feature>
<sequence>MTHQPPVPEAAQSPYPLQPAAHNDGAKLVATPAPDPSVAIEPTVLAQLAGIGAAFIGSAALAAWYFRRGKKQAPATRKSGTRKTAAPKTAARTSAPRKAATTRATPRKSSDAALVASGQPYEVSYFARKHGLSTDAVRDIFKEAGPSRAKANALAKERKG</sequence>
<keyword evidence="2" id="KW-0472">Membrane</keyword>
<organism evidence="3 4">
    <name type="scientific">Sphingomonas hylomeconis</name>
    <dbReference type="NCBI Taxonomy" id="1395958"/>
    <lineage>
        <taxon>Bacteria</taxon>
        <taxon>Pseudomonadati</taxon>
        <taxon>Pseudomonadota</taxon>
        <taxon>Alphaproteobacteria</taxon>
        <taxon>Sphingomonadales</taxon>
        <taxon>Sphingomonadaceae</taxon>
        <taxon>Sphingomonas</taxon>
    </lineage>
</organism>
<dbReference type="RefSeq" id="WP_261292655.1">
    <property type="nucleotide sequence ID" value="NZ_JANQBK010000001.1"/>
</dbReference>
<dbReference type="InterPro" id="IPR022037">
    <property type="entry name" value="DUF3606"/>
</dbReference>
<keyword evidence="2" id="KW-1133">Transmembrane helix</keyword>
<protein>
    <submittedName>
        <fullName evidence="3">DUF3606 domain-containing protein</fullName>
    </submittedName>
</protein>
<evidence type="ECO:0000256" key="2">
    <source>
        <dbReference type="SAM" id="Phobius"/>
    </source>
</evidence>